<accession>A0AAW0QTJ9</accession>
<organism evidence="1 2">
    <name type="scientific">Apiospora kogelbergensis</name>
    <dbReference type="NCBI Taxonomy" id="1337665"/>
    <lineage>
        <taxon>Eukaryota</taxon>
        <taxon>Fungi</taxon>
        <taxon>Dikarya</taxon>
        <taxon>Ascomycota</taxon>
        <taxon>Pezizomycotina</taxon>
        <taxon>Sordariomycetes</taxon>
        <taxon>Xylariomycetidae</taxon>
        <taxon>Amphisphaeriales</taxon>
        <taxon>Apiosporaceae</taxon>
        <taxon>Apiospora</taxon>
    </lineage>
</organism>
<name>A0AAW0QTJ9_9PEZI</name>
<protein>
    <submittedName>
        <fullName evidence="1">Uncharacterized protein</fullName>
    </submittedName>
</protein>
<dbReference type="EMBL" id="JAQQWP010000009">
    <property type="protein sequence ID" value="KAK8101443.1"/>
    <property type="molecule type" value="Genomic_DNA"/>
</dbReference>
<sequence length="73" mass="8442">MFEGPPPANPGWRNCRDLASHDSLLLTFSLLPSIRLHRPATTYDLLYEIAAEAEKVRRQQENEIFAQRSDMKQ</sequence>
<dbReference type="Proteomes" id="UP001392437">
    <property type="component" value="Unassembled WGS sequence"/>
</dbReference>
<comment type="caution">
    <text evidence="1">The sequence shown here is derived from an EMBL/GenBank/DDBJ whole genome shotgun (WGS) entry which is preliminary data.</text>
</comment>
<proteinExistence type="predicted"/>
<keyword evidence="2" id="KW-1185">Reference proteome</keyword>
<evidence type="ECO:0000313" key="2">
    <source>
        <dbReference type="Proteomes" id="UP001392437"/>
    </source>
</evidence>
<evidence type="ECO:0000313" key="1">
    <source>
        <dbReference type="EMBL" id="KAK8101443.1"/>
    </source>
</evidence>
<dbReference type="AlphaFoldDB" id="A0AAW0QTJ9"/>
<gene>
    <name evidence="1" type="ORF">PG999_011817</name>
</gene>
<reference evidence="1 2" key="1">
    <citation type="submission" date="2023-01" db="EMBL/GenBank/DDBJ databases">
        <title>Analysis of 21 Apiospora genomes using comparative genomics revels a genus with tremendous synthesis potential of carbohydrate active enzymes and secondary metabolites.</title>
        <authorList>
            <person name="Sorensen T."/>
        </authorList>
    </citation>
    <scope>NUCLEOTIDE SEQUENCE [LARGE SCALE GENOMIC DNA]</scope>
    <source>
        <strain evidence="1 2">CBS 117206</strain>
    </source>
</reference>